<keyword evidence="4" id="KW-1185">Reference proteome</keyword>
<dbReference type="SUPFAM" id="SSF53850">
    <property type="entry name" value="Periplasmic binding protein-like II"/>
    <property type="match status" value="1"/>
</dbReference>
<dbReference type="PANTHER" id="PTHR43649">
    <property type="entry name" value="ARABINOSE-BINDING PROTEIN-RELATED"/>
    <property type="match status" value="1"/>
</dbReference>
<organism evidence="3 4">
    <name type="scientific">Georgenia alba</name>
    <dbReference type="NCBI Taxonomy" id="2233858"/>
    <lineage>
        <taxon>Bacteria</taxon>
        <taxon>Bacillati</taxon>
        <taxon>Actinomycetota</taxon>
        <taxon>Actinomycetes</taxon>
        <taxon>Micrococcales</taxon>
        <taxon>Bogoriellaceae</taxon>
        <taxon>Georgenia</taxon>
    </lineage>
</organism>
<dbReference type="Proteomes" id="UP001596455">
    <property type="component" value="Unassembled WGS sequence"/>
</dbReference>
<evidence type="ECO:0000256" key="2">
    <source>
        <dbReference type="SAM" id="SignalP"/>
    </source>
</evidence>
<dbReference type="PROSITE" id="PS51257">
    <property type="entry name" value="PROKAR_LIPOPROTEIN"/>
    <property type="match status" value="1"/>
</dbReference>
<feature type="signal peptide" evidence="2">
    <location>
        <begin position="1"/>
        <end position="20"/>
    </location>
</feature>
<protein>
    <submittedName>
        <fullName evidence="3">Extracellular solute-binding protein</fullName>
    </submittedName>
</protein>
<name>A0ABW2Q9P5_9MICO</name>
<dbReference type="Pfam" id="PF13416">
    <property type="entry name" value="SBP_bac_8"/>
    <property type="match status" value="1"/>
</dbReference>
<accession>A0ABW2Q9P5</accession>
<feature type="region of interest" description="Disordered" evidence="1">
    <location>
        <begin position="440"/>
        <end position="468"/>
    </location>
</feature>
<dbReference type="InterPro" id="IPR006059">
    <property type="entry name" value="SBP"/>
</dbReference>
<sequence>MRTALRCGTALALTATLALAACARGQQEPAGGDGGDGGEQTSFDPEAELSGDIQIMGFGLNDEIAEVRYDSAQRVMPEVDFSLVEGDLDIQQFLSAVAAGDAPDLIYANRDQIGTFASRGAIIPLDECIEGEGIDTSVFRESALDQITFNDQVWGIPEFNQVQITMANSDLLDQAGLSVEDVNGSDWAAVEDAAGQLLAREGGDLQVIGYDSKLPEFLPLWAMSNGVSLLSEDGRTANLDDPAVVEALEFAVGIYDAQGGFSAVKAYRDSADFFGEGNQFATGVLGAMPMEQWYVNVLNDVSPDAPLAFDTFRDQDGEPMAFASGSAWAVPAGTDTAPVACRFMRHMTATDTWLEAAQERHDMRAESGQLFTGLLTGNSEADDMIREQLVPDDAPEPWASAIDAMYEGNDHTFSFPANPADAEFKTAWQDAVNRVLNGQAEPQESLEQGQEEAQAALDEAWAEWDQQG</sequence>
<reference evidence="4" key="1">
    <citation type="journal article" date="2019" name="Int. J. Syst. Evol. Microbiol.">
        <title>The Global Catalogue of Microorganisms (GCM) 10K type strain sequencing project: providing services to taxonomists for standard genome sequencing and annotation.</title>
        <authorList>
            <consortium name="The Broad Institute Genomics Platform"/>
            <consortium name="The Broad Institute Genome Sequencing Center for Infectious Disease"/>
            <person name="Wu L."/>
            <person name="Ma J."/>
        </authorList>
    </citation>
    <scope>NUCLEOTIDE SEQUENCE [LARGE SCALE GENOMIC DNA]</scope>
    <source>
        <strain evidence="4">JCM 1490</strain>
    </source>
</reference>
<evidence type="ECO:0000313" key="4">
    <source>
        <dbReference type="Proteomes" id="UP001596455"/>
    </source>
</evidence>
<evidence type="ECO:0000313" key="3">
    <source>
        <dbReference type="EMBL" id="MFC7406196.1"/>
    </source>
</evidence>
<keyword evidence="2" id="KW-0732">Signal</keyword>
<proteinExistence type="predicted"/>
<comment type="caution">
    <text evidence="3">The sequence shown here is derived from an EMBL/GenBank/DDBJ whole genome shotgun (WGS) entry which is preliminary data.</text>
</comment>
<dbReference type="EMBL" id="JBHTCQ010000002">
    <property type="protein sequence ID" value="MFC7406196.1"/>
    <property type="molecule type" value="Genomic_DNA"/>
</dbReference>
<dbReference type="Gene3D" id="3.40.190.10">
    <property type="entry name" value="Periplasmic binding protein-like II"/>
    <property type="match status" value="1"/>
</dbReference>
<dbReference type="PANTHER" id="PTHR43649:SF12">
    <property type="entry name" value="DIACETYLCHITOBIOSE BINDING PROTEIN DASA"/>
    <property type="match status" value="1"/>
</dbReference>
<dbReference type="InterPro" id="IPR050490">
    <property type="entry name" value="Bact_solute-bd_prot1"/>
</dbReference>
<dbReference type="RefSeq" id="WP_382395320.1">
    <property type="nucleotide sequence ID" value="NZ_JBHTCQ010000002.1"/>
</dbReference>
<gene>
    <name evidence="3" type="ORF">ACFQQL_13840</name>
</gene>
<feature type="chain" id="PRO_5045732471" evidence="2">
    <location>
        <begin position="21"/>
        <end position="468"/>
    </location>
</feature>
<evidence type="ECO:0000256" key="1">
    <source>
        <dbReference type="SAM" id="MobiDB-lite"/>
    </source>
</evidence>